<proteinExistence type="inferred from homology"/>
<name>A0AAV7K0W7_9METZ</name>
<dbReference type="InterPro" id="IPR009508">
    <property type="entry name" value="Transcrpt_activator_Churchill"/>
</dbReference>
<gene>
    <name evidence="12" type="ORF">LOD99_649</name>
</gene>
<evidence type="ECO:0000256" key="10">
    <source>
        <dbReference type="SAM" id="MobiDB-lite"/>
    </source>
</evidence>
<reference evidence="12 13" key="1">
    <citation type="journal article" date="2023" name="BMC Biol.">
        <title>The compact genome of the sponge Oopsacas minuta (Hexactinellida) is lacking key metazoan core genes.</title>
        <authorList>
            <person name="Santini S."/>
            <person name="Schenkelaars Q."/>
            <person name="Jourda C."/>
            <person name="Duchesne M."/>
            <person name="Belahbib H."/>
            <person name="Rocher C."/>
            <person name="Selva M."/>
            <person name="Riesgo A."/>
            <person name="Vervoort M."/>
            <person name="Leys S.P."/>
            <person name="Kodjabachian L."/>
            <person name="Le Bivic A."/>
            <person name="Borchiellini C."/>
            <person name="Claverie J.M."/>
            <person name="Renard E."/>
        </authorList>
    </citation>
    <scope>NUCLEOTIDE SEQUENCE [LARGE SCALE GENOMIC DNA]</scope>
    <source>
        <strain evidence="12">SPO-2</strain>
    </source>
</reference>
<dbReference type="CDD" id="cd19757">
    <property type="entry name" value="Bbox1"/>
    <property type="match status" value="2"/>
</dbReference>
<dbReference type="GO" id="GO:0008543">
    <property type="term" value="P:fibroblast growth factor receptor signaling pathway"/>
    <property type="evidence" value="ECO:0007669"/>
    <property type="project" value="TreeGrafter"/>
</dbReference>
<evidence type="ECO:0000256" key="1">
    <source>
        <dbReference type="ARBA" id="ARBA00009577"/>
    </source>
</evidence>
<evidence type="ECO:0000256" key="7">
    <source>
        <dbReference type="ARBA" id="ARBA00023159"/>
    </source>
</evidence>
<keyword evidence="9" id="KW-0863">Zinc-finger</keyword>
<comment type="caution">
    <text evidence="12">The sequence shown here is derived from an EMBL/GenBank/DDBJ whole genome shotgun (WGS) entry which is preliminary data.</text>
</comment>
<dbReference type="EMBL" id="JAKMXF010000222">
    <property type="protein sequence ID" value="KAI6654250.1"/>
    <property type="molecule type" value="Genomic_DNA"/>
</dbReference>
<sequence length="705" mass="78366">MCIDCWKEKSLDRGTICNDTGAYMLNFSGCKQCGSYGFPKEGNKVIAEDGAGDETVEYEHICVNCGHSIAKHHYSFSVDEAEGYQDFEMNCMLCGFGQDRKLFDRKYTKYLNNFENILTQVKGLATRSSLQILKSTKGKMSSIQAPIQNQLTGVGMSSNQSLNYCNQKSKCGNMDVPQCGSNNMLAKCEMCDKSYDQQGLTSCPECELIYCMGCCQDIHSKGKLTCHTIFQYMCNICNELPGGYDCFDCGLSFCEVCSTKRHSRGAFTRHTLAIRQSHLAVNVFKTSMHSMDTPCTNNNNNNNPITSVASMKSNSMHNFAHNLDSEEYMPMSKKQRLYDPNSNDYSTIVNSPCPKNLETWTLLNSNGIMSPGPSNIVQHGNSIINNYMPPMNGQIRNQQLLNAMSMPASMLHQSSQLGEHSHGNAVDHTLQDSIASSHALSALVNEFDPVDHVGESHCELPNDGFGVPSPPHADVGINPNLLMLHRNGNFPSVSPKKNLDETEQLSSEFKNETLGNADASCFITNISHDQVVNKKPSLGSPIRSPTSTTDVGKISNGKKLVSGDNVAEKFDLSFLNEKPKKKRRIFNPDEKSRLTHFAESLNWTWQAREVEEFARDNDFTVQQVKDFIYNRKRNMKHSIPDLTKSQTKADNLQSLSMGMSPPHCAIDQALESITQCSYLSSPDSNHETLPMSDCVFLLDTSITAD</sequence>
<dbReference type="Gene3D" id="1.10.10.60">
    <property type="entry name" value="Homeodomain-like"/>
    <property type="match status" value="1"/>
</dbReference>
<dbReference type="PROSITE" id="PS50157">
    <property type="entry name" value="ZINC_FINGER_C2H2_2"/>
    <property type="match status" value="1"/>
</dbReference>
<dbReference type="Gene3D" id="2.60.40.4240">
    <property type="entry name" value="Transcription activator, Churchill"/>
    <property type="match status" value="1"/>
</dbReference>
<evidence type="ECO:0000259" key="11">
    <source>
        <dbReference type="PROSITE" id="PS50157"/>
    </source>
</evidence>
<keyword evidence="13" id="KW-1185">Reference proteome</keyword>
<keyword evidence="8" id="KW-0804">Transcription</keyword>
<keyword evidence="3" id="KW-0217">Developmental protein</keyword>
<protein>
    <recommendedName>
        <fullName evidence="2">Protein Churchill</fullName>
    </recommendedName>
</protein>
<evidence type="ECO:0000256" key="9">
    <source>
        <dbReference type="PROSITE-ProRule" id="PRU00042"/>
    </source>
</evidence>
<evidence type="ECO:0000256" key="3">
    <source>
        <dbReference type="ARBA" id="ARBA00022473"/>
    </source>
</evidence>
<dbReference type="GO" id="GO:0045893">
    <property type="term" value="P:positive regulation of DNA-templated transcription"/>
    <property type="evidence" value="ECO:0007669"/>
    <property type="project" value="InterPro"/>
</dbReference>
<keyword evidence="4" id="KW-0479">Metal-binding</keyword>
<accession>A0AAV7K0W7</accession>
<evidence type="ECO:0000256" key="2">
    <source>
        <dbReference type="ARBA" id="ARBA00021000"/>
    </source>
</evidence>
<dbReference type="Proteomes" id="UP001165289">
    <property type="component" value="Unassembled WGS sequence"/>
</dbReference>
<dbReference type="PANTHER" id="PTHR31931:SF2">
    <property type="entry name" value="PROTEIN CHURCHILL"/>
    <property type="match status" value="1"/>
</dbReference>
<dbReference type="InterPro" id="IPR013087">
    <property type="entry name" value="Znf_C2H2_type"/>
</dbReference>
<comment type="similarity">
    <text evidence="1">Belongs to the Churchill family.</text>
</comment>
<dbReference type="GO" id="GO:0008270">
    <property type="term" value="F:zinc ion binding"/>
    <property type="evidence" value="ECO:0007669"/>
    <property type="project" value="UniProtKB-KW"/>
</dbReference>
<dbReference type="InterPro" id="IPR038543">
    <property type="entry name" value="Churchill_sf"/>
</dbReference>
<evidence type="ECO:0000256" key="8">
    <source>
        <dbReference type="ARBA" id="ARBA00023163"/>
    </source>
</evidence>
<keyword evidence="6" id="KW-0805">Transcription regulation</keyword>
<keyword evidence="5" id="KW-0862">Zinc</keyword>
<evidence type="ECO:0000313" key="12">
    <source>
        <dbReference type="EMBL" id="KAI6654250.1"/>
    </source>
</evidence>
<feature type="region of interest" description="Disordered" evidence="10">
    <location>
        <begin position="534"/>
        <end position="555"/>
    </location>
</feature>
<keyword evidence="7" id="KW-0010">Activator</keyword>
<dbReference type="PANTHER" id="PTHR31931">
    <property type="entry name" value="PROTEIN CHURCHILL"/>
    <property type="match status" value="1"/>
</dbReference>
<dbReference type="AlphaFoldDB" id="A0AAV7K0W7"/>
<feature type="domain" description="C2H2-type" evidence="11">
    <location>
        <begin position="244"/>
        <end position="271"/>
    </location>
</feature>
<evidence type="ECO:0000256" key="5">
    <source>
        <dbReference type="ARBA" id="ARBA00022833"/>
    </source>
</evidence>
<evidence type="ECO:0000256" key="4">
    <source>
        <dbReference type="ARBA" id="ARBA00022723"/>
    </source>
</evidence>
<evidence type="ECO:0000313" key="13">
    <source>
        <dbReference type="Proteomes" id="UP001165289"/>
    </source>
</evidence>
<dbReference type="Pfam" id="PF06573">
    <property type="entry name" value="Churchill"/>
    <property type="match status" value="1"/>
</dbReference>
<evidence type="ECO:0000256" key="6">
    <source>
        <dbReference type="ARBA" id="ARBA00023015"/>
    </source>
</evidence>
<organism evidence="12 13">
    <name type="scientific">Oopsacas minuta</name>
    <dbReference type="NCBI Taxonomy" id="111878"/>
    <lineage>
        <taxon>Eukaryota</taxon>
        <taxon>Metazoa</taxon>
        <taxon>Porifera</taxon>
        <taxon>Hexactinellida</taxon>
        <taxon>Hexasterophora</taxon>
        <taxon>Lyssacinosida</taxon>
        <taxon>Leucopsacidae</taxon>
        <taxon>Oopsacas</taxon>
    </lineage>
</organism>